<evidence type="ECO:0000259" key="6">
    <source>
        <dbReference type="Pfam" id="PF05699"/>
    </source>
</evidence>
<protein>
    <recommendedName>
        <fullName evidence="6">HAT C-terminal dimerisation domain-containing protein</fullName>
    </recommendedName>
</protein>
<dbReference type="InterPro" id="IPR012337">
    <property type="entry name" value="RNaseH-like_sf"/>
</dbReference>
<keyword evidence="5" id="KW-0539">Nucleus</keyword>
<evidence type="ECO:0000256" key="1">
    <source>
        <dbReference type="ARBA" id="ARBA00004123"/>
    </source>
</evidence>
<dbReference type="InterPro" id="IPR008906">
    <property type="entry name" value="HATC_C_dom"/>
</dbReference>
<proteinExistence type="predicted"/>
<evidence type="ECO:0000256" key="2">
    <source>
        <dbReference type="ARBA" id="ARBA00022723"/>
    </source>
</evidence>
<evidence type="ECO:0000313" key="8">
    <source>
        <dbReference type="Proteomes" id="UP001159363"/>
    </source>
</evidence>
<keyword evidence="2" id="KW-0479">Metal-binding</keyword>
<dbReference type="Pfam" id="PF05699">
    <property type="entry name" value="Dimer_Tnp_hAT"/>
    <property type="match status" value="1"/>
</dbReference>
<dbReference type="EMBL" id="JARBHB010000004">
    <property type="protein sequence ID" value="KAJ8886274.1"/>
    <property type="molecule type" value="Genomic_DNA"/>
</dbReference>
<dbReference type="SUPFAM" id="SSF53098">
    <property type="entry name" value="Ribonuclease H-like"/>
    <property type="match status" value="1"/>
</dbReference>
<feature type="non-terminal residue" evidence="7">
    <location>
        <position position="202"/>
    </location>
</feature>
<comment type="subcellular location">
    <subcellularLocation>
        <location evidence="1">Nucleus</location>
    </subcellularLocation>
</comment>
<dbReference type="Proteomes" id="UP001159363">
    <property type="component" value="Chromosome X"/>
</dbReference>
<organism evidence="7 8">
    <name type="scientific">Dryococelus australis</name>
    <dbReference type="NCBI Taxonomy" id="614101"/>
    <lineage>
        <taxon>Eukaryota</taxon>
        <taxon>Metazoa</taxon>
        <taxon>Ecdysozoa</taxon>
        <taxon>Arthropoda</taxon>
        <taxon>Hexapoda</taxon>
        <taxon>Insecta</taxon>
        <taxon>Pterygota</taxon>
        <taxon>Neoptera</taxon>
        <taxon>Polyneoptera</taxon>
        <taxon>Phasmatodea</taxon>
        <taxon>Verophasmatodea</taxon>
        <taxon>Anareolatae</taxon>
        <taxon>Phasmatidae</taxon>
        <taxon>Eurycanthinae</taxon>
        <taxon>Dryococelus</taxon>
    </lineage>
</organism>
<accession>A0ABQ9HPI0</accession>
<gene>
    <name evidence="7" type="ORF">PR048_012483</name>
</gene>
<dbReference type="PANTHER" id="PTHR46481">
    <property type="entry name" value="ZINC FINGER BED DOMAIN-CONTAINING PROTEIN 4"/>
    <property type="match status" value="1"/>
</dbReference>
<feature type="domain" description="HAT C-terminal dimerisation" evidence="6">
    <location>
        <begin position="130"/>
        <end position="202"/>
    </location>
</feature>
<keyword evidence="8" id="KW-1185">Reference proteome</keyword>
<keyword evidence="4" id="KW-0862">Zinc</keyword>
<dbReference type="InterPro" id="IPR052035">
    <property type="entry name" value="ZnF_BED_domain_contain"/>
</dbReference>
<comment type="caution">
    <text evidence="7">The sequence shown here is derived from an EMBL/GenBank/DDBJ whole genome shotgun (WGS) entry which is preliminary data.</text>
</comment>
<name>A0ABQ9HPI0_9NEOP</name>
<evidence type="ECO:0000256" key="5">
    <source>
        <dbReference type="ARBA" id="ARBA00023242"/>
    </source>
</evidence>
<keyword evidence="3" id="KW-0863">Zinc-finger</keyword>
<evidence type="ECO:0000313" key="7">
    <source>
        <dbReference type="EMBL" id="KAJ8886274.1"/>
    </source>
</evidence>
<sequence>MKHISDILQLFDRATFIVSSLSNVCSSEVIPIINRILQQLQVPSPAGFWLTRHASMKMRCGQVEEIWLYTAATLLDPRYKGKVFSDRRYLDTAIDFSAARSREKEFFKAISVETVEKAAGSAVCASAVDEVQTYVQEPFAPPDTNVLTYWKNKHNLPRLRRLARKHLITPAATVFSERLFSTAGLIVDKKRKHLDPDTVKML</sequence>
<dbReference type="PANTHER" id="PTHR46481:SF10">
    <property type="entry name" value="ZINC FINGER BED DOMAIN-CONTAINING PROTEIN 39"/>
    <property type="match status" value="1"/>
</dbReference>
<evidence type="ECO:0000256" key="3">
    <source>
        <dbReference type="ARBA" id="ARBA00022771"/>
    </source>
</evidence>
<reference evidence="7 8" key="1">
    <citation type="submission" date="2023-02" db="EMBL/GenBank/DDBJ databases">
        <title>LHISI_Scaffold_Assembly.</title>
        <authorList>
            <person name="Stuart O.P."/>
            <person name="Cleave R."/>
            <person name="Magrath M.J.L."/>
            <person name="Mikheyev A.S."/>
        </authorList>
    </citation>
    <scope>NUCLEOTIDE SEQUENCE [LARGE SCALE GENOMIC DNA]</scope>
    <source>
        <strain evidence="7">Daus_M_001</strain>
        <tissue evidence="7">Leg muscle</tissue>
    </source>
</reference>
<evidence type="ECO:0000256" key="4">
    <source>
        <dbReference type="ARBA" id="ARBA00022833"/>
    </source>
</evidence>